<dbReference type="GO" id="GO:0009306">
    <property type="term" value="P:protein secretion"/>
    <property type="evidence" value="ECO:0007669"/>
    <property type="project" value="InterPro"/>
</dbReference>
<sequence length="94" mass="10474">MKDKKAQAVALRYVPARHEAPVVVAKGRGRVAEALIAKAREHGVPIHEDPSLVELLIRLDVDQAIPPELYALVAEVLAFVYRADQEAARRKWNV</sequence>
<dbReference type="AlphaFoldDB" id="A0A2A6E2F9"/>
<name>A0A2A6E2F9_9BACL</name>
<organism evidence="1 2">
    <name type="scientific">Candidatus Reconcilbacillus cellulovorans</name>
    <dbReference type="NCBI Taxonomy" id="1906605"/>
    <lineage>
        <taxon>Bacteria</taxon>
        <taxon>Bacillati</taxon>
        <taxon>Bacillota</taxon>
        <taxon>Bacilli</taxon>
        <taxon>Bacillales</taxon>
        <taxon>Paenibacillaceae</taxon>
        <taxon>Candidatus Reconcilbacillus</taxon>
    </lineage>
</organism>
<dbReference type="GO" id="GO:0005886">
    <property type="term" value="C:plasma membrane"/>
    <property type="evidence" value="ECO:0007669"/>
    <property type="project" value="TreeGrafter"/>
</dbReference>
<dbReference type="Gene3D" id="3.40.1690.10">
    <property type="entry name" value="secretion proteins EscU"/>
    <property type="match status" value="1"/>
</dbReference>
<proteinExistence type="predicted"/>
<dbReference type="EMBL" id="MOXJ01000004">
    <property type="protein sequence ID" value="PDO11221.1"/>
    <property type="molecule type" value="Genomic_DNA"/>
</dbReference>
<protein>
    <recommendedName>
        <fullName evidence="3">FhlB domain-containing protein</fullName>
    </recommendedName>
</protein>
<dbReference type="InterPro" id="IPR029025">
    <property type="entry name" value="T3SS_substrate_exporter_C"/>
</dbReference>
<gene>
    <name evidence="1" type="ORF">BLM47_03240</name>
</gene>
<dbReference type="Proteomes" id="UP000243688">
    <property type="component" value="Unassembled WGS sequence"/>
</dbReference>
<dbReference type="InterPro" id="IPR006135">
    <property type="entry name" value="T3SS_substrate_exporter"/>
</dbReference>
<dbReference type="SUPFAM" id="SSF160544">
    <property type="entry name" value="EscU C-terminal domain-like"/>
    <property type="match status" value="1"/>
</dbReference>
<comment type="caution">
    <text evidence="1">The sequence shown here is derived from an EMBL/GenBank/DDBJ whole genome shotgun (WGS) entry which is preliminary data.</text>
</comment>
<dbReference type="PANTHER" id="PTHR30531">
    <property type="entry name" value="FLAGELLAR BIOSYNTHETIC PROTEIN FLHB"/>
    <property type="match status" value="1"/>
</dbReference>
<accession>A0A2A6E2F9</accession>
<evidence type="ECO:0000313" key="1">
    <source>
        <dbReference type="EMBL" id="PDO11221.1"/>
    </source>
</evidence>
<dbReference type="PANTHER" id="PTHR30531:SF12">
    <property type="entry name" value="FLAGELLAR BIOSYNTHETIC PROTEIN FLHB"/>
    <property type="match status" value="1"/>
</dbReference>
<dbReference type="Pfam" id="PF01312">
    <property type="entry name" value="Bac_export_2"/>
    <property type="match status" value="1"/>
</dbReference>
<evidence type="ECO:0000313" key="2">
    <source>
        <dbReference type="Proteomes" id="UP000243688"/>
    </source>
</evidence>
<evidence type="ECO:0008006" key="3">
    <source>
        <dbReference type="Google" id="ProtNLM"/>
    </source>
</evidence>
<reference evidence="1 2" key="1">
    <citation type="submission" date="2016-12" db="EMBL/GenBank/DDBJ databases">
        <title>Candidatus Reconcilibacillus cellulovorans genome.</title>
        <authorList>
            <person name="Kolinko S."/>
            <person name="Wu Y.-W."/>
            <person name="Tachea F."/>
            <person name="Denzel E."/>
            <person name="Hiras J."/>
            <person name="Baecker N."/>
            <person name="Chan L.J."/>
            <person name="Eichorst S.A."/>
            <person name="Frey D."/>
            <person name="Adams P.D."/>
            <person name="Pray T."/>
            <person name="Tanjore D."/>
            <person name="Petzold C.J."/>
            <person name="Gladden J.M."/>
            <person name="Simmons B.A."/>
            <person name="Singer S.W."/>
        </authorList>
    </citation>
    <scope>NUCLEOTIDE SEQUENCE [LARGE SCALE GENOMIC DNA]</scope>
    <source>
        <strain evidence="1">JTherm</strain>
    </source>
</reference>